<dbReference type="GO" id="GO:0016747">
    <property type="term" value="F:acyltransferase activity, transferring groups other than amino-acyl groups"/>
    <property type="evidence" value="ECO:0007669"/>
    <property type="project" value="InterPro"/>
</dbReference>
<dbReference type="AlphaFoldDB" id="A0A7R7ELV9"/>
<dbReference type="SUPFAM" id="SSF55729">
    <property type="entry name" value="Acyl-CoA N-acyltransferases (Nat)"/>
    <property type="match status" value="2"/>
</dbReference>
<keyword evidence="5" id="KW-1185">Reference proteome</keyword>
<protein>
    <submittedName>
        <fullName evidence="4">Acetyltransferase</fullName>
    </submittedName>
</protein>
<dbReference type="CDD" id="cd04301">
    <property type="entry name" value="NAT_SF"/>
    <property type="match status" value="1"/>
</dbReference>
<accession>A0A7R7ELV9</accession>
<dbReference type="InterPro" id="IPR016181">
    <property type="entry name" value="Acyl_CoA_acyltransferase"/>
</dbReference>
<dbReference type="EMBL" id="AP024169">
    <property type="protein sequence ID" value="BCN31153.1"/>
    <property type="molecule type" value="Genomic_DNA"/>
</dbReference>
<name>A0A7R7ELV9_9FIRM</name>
<evidence type="ECO:0000256" key="1">
    <source>
        <dbReference type="ARBA" id="ARBA00022679"/>
    </source>
</evidence>
<dbReference type="InterPro" id="IPR050680">
    <property type="entry name" value="YpeA/RimI_acetyltransf"/>
</dbReference>
<feature type="domain" description="N-acetyltransferase" evidence="3">
    <location>
        <begin position="152"/>
        <end position="284"/>
    </location>
</feature>
<dbReference type="Proteomes" id="UP000595897">
    <property type="component" value="Chromosome"/>
</dbReference>
<gene>
    <name evidence="4" type="ORF">bsdtb5_24480</name>
</gene>
<reference evidence="4 5" key="1">
    <citation type="submission" date="2020-11" db="EMBL/GenBank/DDBJ databases">
        <title>Draft genome sequencing of a Lachnospiraceae strain isolated from anoxic soil subjected to BSD treatment.</title>
        <authorList>
            <person name="Uek A."/>
            <person name="Tonouchi A."/>
        </authorList>
    </citation>
    <scope>NUCLEOTIDE SEQUENCE [LARGE SCALE GENOMIC DNA]</scope>
    <source>
        <strain evidence="4 5">TB5</strain>
    </source>
</reference>
<sequence>MVSYNTLEDISIEELHKTFLEVFSDYQVKIEMPLSKFQEMLQQRGCIQKASIGAFQNQKLVGFVLNGIRDWNGKITSYDVGTGVIATYRKQGITSNMFEHSKQLLQKMKVEQYLLEVLQTNTSAVQLYKKQGFHILRDFECFCLDKNKYNMKAIYPVENSNTMNQNVWIKLKECWDFEPSWQNSIESINAASDKFIYSLVYLNDTIVGYGVIDKKAGDILHIAVNKNHRRKGIGSSILTDLIKNSESNRISVLNVESQSKSIVNFLFKVGFENYVNQYEMVLKL</sequence>
<dbReference type="Gene3D" id="3.40.630.30">
    <property type="match status" value="2"/>
</dbReference>
<feature type="domain" description="N-acetyltransferase" evidence="3">
    <location>
        <begin position="2"/>
        <end position="156"/>
    </location>
</feature>
<keyword evidence="1 4" id="KW-0808">Transferase</keyword>
<evidence type="ECO:0000313" key="4">
    <source>
        <dbReference type="EMBL" id="BCN31153.1"/>
    </source>
</evidence>
<dbReference type="Pfam" id="PF00583">
    <property type="entry name" value="Acetyltransf_1"/>
    <property type="match status" value="1"/>
</dbReference>
<dbReference type="Pfam" id="PF13673">
    <property type="entry name" value="Acetyltransf_10"/>
    <property type="match status" value="1"/>
</dbReference>
<organism evidence="4 5">
    <name type="scientific">Anaeromicropila herbilytica</name>
    <dbReference type="NCBI Taxonomy" id="2785025"/>
    <lineage>
        <taxon>Bacteria</taxon>
        <taxon>Bacillati</taxon>
        <taxon>Bacillota</taxon>
        <taxon>Clostridia</taxon>
        <taxon>Lachnospirales</taxon>
        <taxon>Lachnospiraceae</taxon>
        <taxon>Anaeromicropila</taxon>
    </lineage>
</organism>
<dbReference type="PANTHER" id="PTHR43420:SF44">
    <property type="entry name" value="ACETYLTRANSFERASE YPEA"/>
    <property type="match status" value="1"/>
</dbReference>
<evidence type="ECO:0000259" key="3">
    <source>
        <dbReference type="PROSITE" id="PS51186"/>
    </source>
</evidence>
<evidence type="ECO:0000256" key="2">
    <source>
        <dbReference type="ARBA" id="ARBA00023315"/>
    </source>
</evidence>
<dbReference type="RefSeq" id="WP_271712296.1">
    <property type="nucleotide sequence ID" value="NZ_AP024169.1"/>
</dbReference>
<evidence type="ECO:0000313" key="5">
    <source>
        <dbReference type="Proteomes" id="UP000595897"/>
    </source>
</evidence>
<keyword evidence="2" id="KW-0012">Acyltransferase</keyword>
<proteinExistence type="predicted"/>
<dbReference type="PANTHER" id="PTHR43420">
    <property type="entry name" value="ACETYLTRANSFERASE"/>
    <property type="match status" value="1"/>
</dbReference>
<dbReference type="PROSITE" id="PS51186">
    <property type="entry name" value="GNAT"/>
    <property type="match status" value="2"/>
</dbReference>
<dbReference type="InterPro" id="IPR000182">
    <property type="entry name" value="GNAT_dom"/>
</dbReference>
<dbReference type="KEGG" id="ahb:bsdtb5_24480"/>